<keyword evidence="3" id="KW-0813">Transport</keyword>
<dbReference type="AlphaFoldDB" id="A0A239ZSJ6"/>
<keyword evidence="5" id="KW-0653">Protein transport</keyword>
<evidence type="ECO:0000313" key="9">
    <source>
        <dbReference type="Proteomes" id="UP000242084"/>
    </source>
</evidence>
<dbReference type="PANTHER" id="PTHR30290">
    <property type="entry name" value="PERIPLASMIC BINDING COMPONENT OF ABC TRANSPORTER"/>
    <property type="match status" value="1"/>
</dbReference>
<dbReference type="PIRSF" id="PIRSF002741">
    <property type="entry name" value="MppA"/>
    <property type="match status" value="1"/>
</dbReference>
<sequence length="544" mass="61903">MKNRKLKLLSFLCLSIILILSACSGGNGKDKKSSGDGKNLRLVSISDIPSMDSSLATDAVSFDALNNTMEGLYKIGKGDKAVPGIAKGEPKKSKDGLTWTIDLRDAKWSNGDKVKADDFVYAWRKLVNPKTASEYAFIMFDIKNAEDINKGKKKPEELGVKAIDDNTLEIKLTRELPYYKELLTFGSFLPQNEKFVKEKGKKYGTSAEDTLYNGPFTLSDWKTEDNYTLTKNKKYWDKDKVKLDSVNFKVVKEPQTALNMYNAGDLDEALIPAENVKKYKKDKAYNTELESRVYFMRLNQKDVPEFKNKSLRKAMAQAIDREQYVKSNLNNGSKAAKSLVPIDFVKDTKGKDYTGGVKSDNLFNKVEAKKNLDKAKQELGKDKFTFELLTYDQDNAKKDAEYFKEQIEQNLPGVTIKVKQQPYKQKLKLEANMDYQMSFGRWGPDYPDAMTFLELFTSDNVMNETGWKNDDYDKYIKDADGKLLEDEEKRIKSMQSAENLLLDEAVVVPIYQQGNARLTKDYVKGIERHKFGGDTDLKNASIEK</sequence>
<dbReference type="RefSeq" id="WP_095088873.1">
    <property type="nucleotide sequence ID" value="NZ_BMDM01000001.1"/>
</dbReference>
<dbReference type="EMBL" id="LT906462">
    <property type="protein sequence ID" value="SNV74075.1"/>
    <property type="molecule type" value="Genomic_DNA"/>
</dbReference>
<evidence type="ECO:0000313" key="8">
    <source>
        <dbReference type="EMBL" id="SNV74075.1"/>
    </source>
</evidence>
<dbReference type="OrthoDB" id="9801912at2"/>
<reference evidence="8 9" key="1">
    <citation type="submission" date="2017-06" db="EMBL/GenBank/DDBJ databases">
        <authorList>
            <consortium name="Pathogen Informatics"/>
        </authorList>
    </citation>
    <scope>NUCLEOTIDE SEQUENCE [LARGE SCALE GENOMIC DNA]</scope>
    <source>
        <strain evidence="8 9">NCTC13839</strain>
    </source>
</reference>
<dbReference type="GO" id="GO:1904680">
    <property type="term" value="F:peptide transmembrane transporter activity"/>
    <property type="evidence" value="ECO:0007669"/>
    <property type="project" value="TreeGrafter"/>
</dbReference>
<evidence type="ECO:0000256" key="5">
    <source>
        <dbReference type="ARBA" id="ARBA00022856"/>
    </source>
</evidence>
<dbReference type="InterPro" id="IPR000914">
    <property type="entry name" value="SBP_5_dom"/>
</dbReference>
<dbReference type="GO" id="GO:0015833">
    <property type="term" value="P:peptide transport"/>
    <property type="evidence" value="ECO:0007669"/>
    <property type="project" value="UniProtKB-KW"/>
</dbReference>
<dbReference type="InterPro" id="IPR030678">
    <property type="entry name" value="Peptide/Ni-bd"/>
</dbReference>
<evidence type="ECO:0000256" key="6">
    <source>
        <dbReference type="SAM" id="SignalP"/>
    </source>
</evidence>
<dbReference type="PANTHER" id="PTHR30290:SF10">
    <property type="entry name" value="PERIPLASMIC OLIGOPEPTIDE-BINDING PROTEIN-RELATED"/>
    <property type="match status" value="1"/>
</dbReference>
<proteinExistence type="inferred from homology"/>
<evidence type="ECO:0000256" key="1">
    <source>
        <dbReference type="ARBA" id="ARBA00004196"/>
    </source>
</evidence>
<dbReference type="InterPro" id="IPR039424">
    <property type="entry name" value="SBP_5"/>
</dbReference>
<feature type="chain" id="PRO_5039606929" evidence="6">
    <location>
        <begin position="25"/>
        <end position="544"/>
    </location>
</feature>
<comment type="subcellular location">
    <subcellularLocation>
        <location evidence="1">Cell envelope</location>
    </subcellularLocation>
</comment>
<protein>
    <submittedName>
        <fullName evidence="8">Putative peptide binding protein OppA</fullName>
    </submittedName>
</protein>
<dbReference type="KEGG" id="sste:SAMEA4384403_1867"/>
<keyword evidence="4 6" id="KW-0732">Signal</keyword>
<organism evidence="8 9">
    <name type="scientific">Mammaliicoccus stepanovicii</name>
    <dbReference type="NCBI Taxonomy" id="643214"/>
    <lineage>
        <taxon>Bacteria</taxon>
        <taxon>Bacillati</taxon>
        <taxon>Bacillota</taxon>
        <taxon>Bacilli</taxon>
        <taxon>Bacillales</taxon>
        <taxon>Staphylococcaceae</taxon>
        <taxon>Mammaliicoccus</taxon>
    </lineage>
</organism>
<feature type="signal peptide" evidence="6">
    <location>
        <begin position="1"/>
        <end position="24"/>
    </location>
</feature>
<accession>A0A239ZSJ6</accession>
<dbReference type="Proteomes" id="UP000242084">
    <property type="component" value="Chromosome 1"/>
</dbReference>
<evidence type="ECO:0000256" key="3">
    <source>
        <dbReference type="ARBA" id="ARBA00022448"/>
    </source>
</evidence>
<gene>
    <name evidence="8" type="primary">oppA_2</name>
    <name evidence="8" type="ORF">SAMEA4384403_01867</name>
</gene>
<dbReference type="FunFam" id="3.90.76.10:FF:000001">
    <property type="entry name" value="Oligopeptide ABC transporter substrate-binding protein"/>
    <property type="match status" value="1"/>
</dbReference>
<dbReference type="SUPFAM" id="SSF53850">
    <property type="entry name" value="Periplasmic binding protein-like II"/>
    <property type="match status" value="1"/>
</dbReference>
<dbReference type="GO" id="GO:0043190">
    <property type="term" value="C:ATP-binding cassette (ABC) transporter complex"/>
    <property type="evidence" value="ECO:0007669"/>
    <property type="project" value="InterPro"/>
</dbReference>
<dbReference type="CDD" id="cd08504">
    <property type="entry name" value="PBP2_OppA"/>
    <property type="match status" value="1"/>
</dbReference>
<dbReference type="Gene3D" id="3.10.105.10">
    <property type="entry name" value="Dipeptide-binding Protein, Domain 3"/>
    <property type="match status" value="1"/>
</dbReference>
<dbReference type="Gene3D" id="3.40.190.10">
    <property type="entry name" value="Periplasmic binding protein-like II"/>
    <property type="match status" value="1"/>
</dbReference>
<keyword evidence="5" id="KW-0571">Peptide transport</keyword>
<evidence type="ECO:0000256" key="2">
    <source>
        <dbReference type="ARBA" id="ARBA00005695"/>
    </source>
</evidence>
<dbReference type="FunFam" id="3.10.105.10:FF:000001">
    <property type="entry name" value="Oligopeptide ABC transporter, oligopeptide-binding protein"/>
    <property type="match status" value="1"/>
</dbReference>
<keyword evidence="9" id="KW-1185">Reference proteome</keyword>
<dbReference type="PROSITE" id="PS51257">
    <property type="entry name" value="PROKAR_LIPOPROTEIN"/>
    <property type="match status" value="1"/>
</dbReference>
<dbReference type="GO" id="GO:0030288">
    <property type="term" value="C:outer membrane-bounded periplasmic space"/>
    <property type="evidence" value="ECO:0007669"/>
    <property type="project" value="UniProtKB-ARBA"/>
</dbReference>
<comment type="similarity">
    <text evidence="2">Belongs to the bacterial solute-binding protein 5 family.</text>
</comment>
<dbReference type="Pfam" id="PF00496">
    <property type="entry name" value="SBP_bac_5"/>
    <property type="match status" value="1"/>
</dbReference>
<feature type="domain" description="Solute-binding protein family 5" evidence="7">
    <location>
        <begin position="81"/>
        <end position="461"/>
    </location>
</feature>
<dbReference type="Gene3D" id="3.90.76.10">
    <property type="entry name" value="Dipeptide-binding Protein, Domain 1"/>
    <property type="match status" value="1"/>
</dbReference>
<evidence type="ECO:0000256" key="4">
    <source>
        <dbReference type="ARBA" id="ARBA00022729"/>
    </source>
</evidence>
<evidence type="ECO:0000259" key="7">
    <source>
        <dbReference type="Pfam" id="PF00496"/>
    </source>
</evidence>
<name>A0A239ZSJ6_9STAP</name>